<reference evidence="1" key="1">
    <citation type="submission" date="2023-10" db="EMBL/GenBank/DDBJ databases">
        <title>Genome assembly of Pristionchus species.</title>
        <authorList>
            <person name="Yoshida K."/>
            <person name="Sommer R.J."/>
        </authorList>
    </citation>
    <scope>NUCLEOTIDE SEQUENCE</scope>
    <source>
        <strain evidence="1">RS0144</strain>
    </source>
</reference>
<feature type="non-terminal residue" evidence="1">
    <location>
        <position position="1"/>
    </location>
</feature>
<evidence type="ECO:0000313" key="1">
    <source>
        <dbReference type="EMBL" id="GMS79771.1"/>
    </source>
</evidence>
<protein>
    <submittedName>
        <fullName evidence="1">Uncharacterized protein</fullName>
    </submittedName>
</protein>
<dbReference type="AlphaFoldDB" id="A0AAV5S9H5"/>
<comment type="caution">
    <text evidence="1">The sequence shown here is derived from an EMBL/GenBank/DDBJ whole genome shotgun (WGS) entry which is preliminary data.</text>
</comment>
<dbReference type="Proteomes" id="UP001432027">
    <property type="component" value="Unassembled WGS sequence"/>
</dbReference>
<keyword evidence="2" id="KW-1185">Reference proteome</keyword>
<evidence type="ECO:0000313" key="2">
    <source>
        <dbReference type="Proteomes" id="UP001432027"/>
    </source>
</evidence>
<dbReference type="EMBL" id="BTSX01000001">
    <property type="protein sequence ID" value="GMS79771.1"/>
    <property type="molecule type" value="Genomic_DNA"/>
</dbReference>
<feature type="non-terminal residue" evidence="1">
    <location>
        <position position="91"/>
    </location>
</feature>
<sequence>AKIPSMDKRAAIEKMKMSPKEYKRVVKMHENWYAQAVHGLLTAYAKKMFKTHSHNPHLQKALVACLDAVSDGNAVKETADCLTHSFDGTLV</sequence>
<proteinExistence type="predicted"/>
<organism evidence="1 2">
    <name type="scientific">Pristionchus entomophagus</name>
    <dbReference type="NCBI Taxonomy" id="358040"/>
    <lineage>
        <taxon>Eukaryota</taxon>
        <taxon>Metazoa</taxon>
        <taxon>Ecdysozoa</taxon>
        <taxon>Nematoda</taxon>
        <taxon>Chromadorea</taxon>
        <taxon>Rhabditida</taxon>
        <taxon>Rhabditina</taxon>
        <taxon>Diplogasteromorpha</taxon>
        <taxon>Diplogasteroidea</taxon>
        <taxon>Neodiplogasteridae</taxon>
        <taxon>Pristionchus</taxon>
    </lineage>
</organism>
<accession>A0AAV5S9H5</accession>
<gene>
    <name evidence="1" type="ORF">PENTCL1PPCAC_1947</name>
</gene>
<name>A0AAV5S9H5_9BILA</name>